<comment type="caution">
    <text evidence="3">The sequence shown here is derived from an EMBL/GenBank/DDBJ whole genome shotgun (WGS) entry which is preliminary data.</text>
</comment>
<gene>
    <name evidence="3" type="ORF">M8C21_010028</name>
</gene>
<sequence>MMSRHVMWLLLMLVMLSNTCLSEPLNNGTRWELLESIADQIHVQDGISVPTPEYYRYYLWDLYKSSPRSQRLETINKMSEAFKQLAYRDWRLDVLGLFLFGPDKGRSFLRIRHDERPEPVDVLGYVQCSQVLDDLFEKHCGPPCLMGLRHRHSRENLCYLATKEAIEEAMILACGMNVIEPGAVPQQQVPYGYLASVTGLLFMTPFASKDILDQDANDNGIARLLNWAKRVLVVTAIYLSYVGSPSAIVAVACCLALDYVTGSIIAPMLFKKTELPLEKFTDGWTRDQVSEWVSSPGFKEWVIKNYHKVIILSDASQDE</sequence>
<accession>A0AAD5CKZ1</accession>
<dbReference type="Proteomes" id="UP001206925">
    <property type="component" value="Unassembled WGS sequence"/>
</dbReference>
<dbReference type="AlphaFoldDB" id="A0AAD5CKZ1"/>
<feature type="domain" description="Legumain prodomain" evidence="2">
    <location>
        <begin position="77"/>
        <end position="174"/>
    </location>
</feature>
<name>A0AAD5CKZ1_AMBAR</name>
<organism evidence="3 4">
    <name type="scientific">Ambrosia artemisiifolia</name>
    <name type="common">Common ragweed</name>
    <dbReference type="NCBI Taxonomy" id="4212"/>
    <lineage>
        <taxon>Eukaryota</taxon>
        <taxon>Viridiplantae</taxon>
        <taxon>Streptophyta</taxon>
        <taxon>Embryophyta</taxon>
        <taxon>Tracheophyta</taxon>
        <taxon>Spermatophyta</taxon>
        <taxon>Magnoliopsida</taxon>
        <taxon>eudicotyledons</taxon>
        <taxon>Gunneridae</taxon>
        <taxon>Pentapetalae</taxon>
        <taxon>asterids</taxon>
        <taxon>campanulids</taxon>
        <taxon>Asterales</taxon>
        <taxon>Asteraceae</taxon>
        <taxon>Asteroideae</taxon>
        <taxon>Heliantheae alliance</taxon>
        <taxon>Heliantheae</taxon>
        <taxon>Ambrosia</taxon>
    </lineage>
</organism>
<evidence type="ECO:0000313" key="4">
    <source>
        <dbReference type="Proteomes" id="UP001206925"/>
    </source>
</evidence>
<protein>
    <recommendedName>
        <fullName evidence="2">Legumain prodomain domain-containing protein</fullName>
    </recommendedName>
</protein>
<dbReference type="InterPro" id="IPR048501">
    <property type="entry name" value="Legum_prodom"/>
</dbReference>
<dbReference type="EMBL" id="JAMZMK010007810">
    <property type="protein sequence ID" value="KAI7743130.1"/>
    <property type="molecule type" value="Genomic_DNA"/>
</dbReference>
<reference evidence="3" key="1">
    <citation type="submission" date="2022-06" db="EMBL/GenBank/DDBJ databases">
        <title>Uncovering the hologenomic basis of an extraordinary plant invasion.</title>
        <authorList>
            <person name="Bieker V.C."/>
            <person name="Martin M.D."/>
            <person name="Gilbert T."/>
            <person name="Hodgins K."/>
            <person name="Battlay P."/>
            <person name="Petersen B."/>
            <person name="Wilson J."/>
        </authorList>
    </citation>
    <scope>NUCLEOTIDE SEQUENCE</scope>
    <source>
        <strain evidence="3">AA19_3_7</strain>
        <tissue evidence="3">Leaf</tissue>
    </source>
</reference>
<evidence type="ECO:0000256" key="1">
    <source>
        <dbReference type="SAM" id="SignalP"/>
    </source>
</evidence>
<feature type="signal peptide" evidence="1">
    <location>
        <begin position="1"/>
        <end position="22"/>
    </location>
</feature>
<proteinExistence type="predicted"/>
<keyword evidence="1" id="KW-0732">Signal</keyword>
<evidence type="ECO:0000259" key="2">
    <source>
        <dbReference type="Pfam" id="PF20985"/>
    </source>
</evidence>
<dbReference type="Pfam" id="PF20985">
    <property type="entry name" value="Legum_prodom"/>
    <property type="match status" value="1"/>
</dbReference>
<keyword evidence="4" id="KW-1185">Reference proteome</keyword>
<feature type="chain" id="PRO_5041936767" description="Legumain prodomain domain-containing protein" evidence="1">
    <location>
        <begin position="23"/>
        <end position="319"/>
    </location>
</feature>
<evidence type="ECO:0000313" key="3">
    <source>
        <dbReference type="EMBL" id="KAI7743130.1"/>
    </source>
</evidence>